<dbReference type="Proteomes" id="UP001585080">
    <property type="component" value="Unassembled WGS sequence"/>
</dbReference>
<evidence type="ECO:0000259" key="3">
    <source>
        <dbReference type="Pfam" id="PF08274"/>
    </source>
</evidence>
<evidence type="ECO:0000259" key="2">
    <source>
        <dbReference type="Pfam" id="PF03831"/>
    </source>
</evidence>
<feature type="domain" description="Protein YjdM N-terminal" evidence="3">
    <location>
        <begin position="4"/>
        <end position="33"/>
    </location>
</feature>
<dbReference type="EMBL" id="JAYMRP010000010">
    <property type="protein sequence ID" value="MFB8773891.1"/>
    <property type="molecule type" value="Genomic_DNA"/>
</dbReference>
<evidence type="ECO:0000256" key="1">
    <source>
        <dbReference type="SAM" id="MobiDB-lite"/>
    </source>
</evidence>
<evidence type="ECO:0000313" key="4">
    <source>
        <dbReference type="EMBL" id="MFB8773891.1"/>
    </source>
</evidence>
<dbReference type="Gene3D" id="2.20.25.10">
    <property type="match status" value="1"/>
</dbReference>
<sequence>MSDSLPACPACSGSYAYETGALLVCPECGHEWSPSEEPTEGAPGAKVDGTDGHDIDCKVDGSGAMQLKSGVVRKA</sequence>
<dbReference type="RefSeq" id="WP_376732659.1">
    <property type="nucleotide sequence ID" value="NZ_JAYMRP010000010.1"/>
</dbReference>
<comment type="caution">
    <text evidence="4">The sequence shown here is derived from an EMBL/GenBank/DDBJ whole genome shotgun (WGS) entry which is preliminary data.</text>
</comment>
<reference evidence="4 5" key="1">
    <citation type="submission" date="2024-01" db="EMBL/GenBank/DDBJ databases">
        <title>Genome mining of biosynthetic gene clusters to explore secondary metabolites of Streptomyces sp.</title>
        <authorList>
            <person name="Baig A."/>
            <person name="Ajitkumar Shintre N."/>
            <person name="Kumar H."/>
            <person name="Anbarasu A."/>
            <person name="Ramaiah S."/>
        </authorList>
    </citation>
    <scope>NUCLEOTIDE SEQUENCE [LARGE SCALE GENOMIC DNA]</scope>
    <source>
        <strain evidence="4 5">A57</strain>
    </source>
</reference>
<name>A0ABV5EAN3_9ACTN</name>
<feature type="domain" description="Protein YjdM C-terminal" evidence="2">
    <location>
        <begin position="51"/>
        <end position="75"/>
    </location>
</feature>
<dbReference type="Pfam" id="PF08274">
    <property type="entry name" value="Zn_Ribbon_YjdM"/>
    <property type="match status" value="1"/>
</dbReference>
<dbReference type="Pfam" id="PF03831">
    <property type="entry name" value="YjdM"/>
    <property type="match status" value="1"/>
</dbReference>
<organism evidence="4 5">
    <name type="scientific">Streptomyces broussonetiae</name>
    <dbReference type="NCBI Taxonomy" id="2686304"/>
    <lineage>
        <taxon>Bacteria</taxon>
        <taxon>Bacillati</taxon>
        <taxon>Actinomycetota</taxon>
        <taxon>Actinomycetes</taxon>
        <taxon>Kitasatosporales</taxon>
        <taxon>Streptomycetaceae</taxon>
        <taxon>Streptomyces</taxon>
    </lineage>
</organism>
<dbReference type="Gene3D" id="2.30.30.40">
    <property type="entry name" value="SH3 Domains"/>
    <property type="match status" value="1"/>
</dbReference>
<proteinExistence type="predicted"/>
<accession>A0ABV5EAN3</accession>
<dbReference type="InterPro" id="IPR013988">
    <property type="entry name" value="YjdM_C"/>
</dbReference>
<gene>
    <name evidence="4" type="ORF">VSS16_14320</name>
</gene>
<keyword evidence="5" id="KW-1185">Reference proteome</keyword>
<evidence type="ECO:0000313" key="5">
    <source>
        <dbReference type="Proteomes" id="UP001585080"/>
    </source>
</evidence>
<feature type="region of interest" description="Disordered" evidence="1">
    <location>
        <begin position="31"/>
        <end position="55"/>
    </location>
</feature>
<protein>
    <submittedName>
        <fullName evidence="4">PhnA domain-containing protein</fullName>
    </submittedName>
</protein>
<dbReference type="InterPro" id="IPR013987">
    <property type="entry name" value="YjdM_N"/>
</dbReference>
<dbReference type="SUPFAM" id="SSF57783">
    <property type="entry name" value="Zinc beta-ribbon"/>
    <property type="match status" value="1"/>
</dbReference>